<name>A0A6C0LPI7_9ZZZZ</name>
<organism evidence="1">
    <name type="scientific">viral metagenome</name>
    <dbReference type="NCBI Taxonomy" id="1070528"/>
    <lineage>
        <taxon>unclassified sequences</taxon>
        <taxon>metagenomes</taxon>
        <taxon>organismal metagenomes</taxon>
    </lineage>
</organism>
<dbReference type="EMBL" id="MN740532">
    <property type="protein sequence ID" value="QHU31661.1"/>
    <property type="molecule type" value="Genomic_DNA"/>
</dbReference>
<accession>A0A6C0LPI7</accession>
<sequence length="234" mass="25614">MELEGLGCSLVGRALYCFCNEQNSWIPWEFISGSPYACRILVCGSGVDTLEIEHDWTFVVRPSAAGKEWSCLATIIKGMSQGLGVTGSVLIVFGVGAPKAPPGFLTFMDGVLGEGRILLTRVWLGEHIEIPAIPDAIFFPVGVPAHTMYDMIHRLPARGGHEGFSMVGDWSLIVKATAEQGLGLVVSDIGESRWSLFWHKIADSDTETDSIRFRKGMRLLRLGTHTMERCSLTV</sequence>
<protein>
    <submittedName>
        <fullName evidence="1">Uncharacterized protein</fullName>
    </submittedName>
</protein>
<evidence type="ECO:0000313" key="1">
    <source>
        <dbReference type="EMBL" id="QHU31661.1"/>
    </source>
</evidence>
<proteinExistence type="predicted"/>
<dbReference type="AlphaFoldDB" id="A0A6C0LPI7"/>
<reference evidence="1" key="1">
    <citation type="journal article" date="2020" name="Nature">
        <title>Giant virus diversity and host interactions through global metagenomics.</title>
        <authorList>
            <person name="Schulz F."/>
            <person name="Roux S."/>
            <person name="Paez-Espino D."/>
            <person name="Jungbluth S."/>
            <person name="Walsh D.A."/>
            <person name="Denef V.J."/>
            <person name="McMahon K.D."/>
            <person name="Konstantinidis K.T."/>
            <person name="Eloe-Fadrosh E.A."/>
            <person name="Kyrpides N.C."/>
            <person name="Woyke T."/>
        </authorList>
    </citation>
    <scope>NUCLEOTIDE SEQUENCE</scope>
    <source>
        <strain evidence="1">GVMAG-M-3300027963-41</strain>
    </source>
</reference>